<dbReference type="Proteomes" id="UP001258017">
    <property type="component" value="Unassembled WGS sequence"/>
</dbReference>
<evidence type="ECO:0000259" key="2">
    <source>
        <dbReference type="Pfam" id="PF10553"/>
    </source>
</evidence>
<dbReference type="EMBL" id="JAIFRP010004779">
    <property type="protein sequence ID" value="KAK2574814.1"/>
    <property type="molecule type" value="Genomic_DNA"/>
</dbReference>
<dbReference type="AlphaFoldDB" id="A0AAD9R828"/>
<reference evidence="3" key="2">
    <citation type="journal article" date="2023" name="Commun. Biol.">
        <title>Intrasexual cuticular hydrocarbon dimorphism in a wasp sheds light on hydrocarbon biosynthesis genes in Hymenoptera.</title>
        <authorList>
            <person name="Moris V.C."/>
            <person name="Podsiadlowski L."/>
            <person name="Martin S."/>
            <person name="Oeyen J.P."/>
            <person name="Donath A."/>
            <person name="Petersen M."/>
            <person name="Wilbrandt J."/>
            <person name="Misof B."/>
            <person name="Liedtke D."/>
            <person name="Thamm M."/>
            <person name="Scheiner R."/>
            <person name="Schmitt T."/>
            <person name="Niehuis O."/>
        </authorList>
    </citation>
    <scope>NUCLEOTIDE SEQUENCE</scope>
    <source>
        <strain evidence="3">GBR_01_08_01A</strain>
    </source>
</reference>
<feature type="coiled-coil region" evidence="1">
    <location>
        <begin position="165"/>
        <end position="192"/>
    </location>
</feature>
<evidence type="ECO:0000313" key="4">
    <source>
        <dbReference type="Proteomes" id="UP001258017"/>
    </source>
</evidence>
<dbReference type="Pfam" id="PF10553">
    <property type="entry name" value="MSV199"/>
    <property type="match status" value="1"/>
</dbReference>
<protein>
    <recommendedName>
        <fullName evidence="2">MSV199 domain-containing protein</fullName>
    </recommendedName>
</protein>
<dbReference type="InterPro" id="IPR018879">
    <property type="entry name" value="MSV199_dom"/>
</dbReference>
<comment type="caution">
    <text evidence="3">The sequence shown here is derived from an EMBL/GenBank/DDBJ whole genome shotgun (WGS) entry which is preliminary data.</text>
</comment>
<evidence type="ECO:0000313" key="3">
    <source>
        <dbReference type="EMBL" id="KAK2574814.1"/>
    </source>
</evidence>
<feature type="domain" description="MSV199" evidence="2">
    <location>
        <begin position="36"/>
        <end position="104"/>
    </location>
</feature>
<evidence type="ECO:0000256" key="1">
    <source>
        <dbReference type="SAM" id="Coils"/>
    </source>
</evidence>
<accession>A0AAD9R828</accession>
<organism evidence="3 4">
    <name type="scientific">Odynerus spinipes</name>
    <dbReference type="NCBI Taxonomy" id="1348599"/>
    <lineage>
        <taxon>Eukaryota</taxon>
        <taxon>Metazoa</taxon>
        <taxon>Ecdysozoa</taxon>
        <taxon>Arthropoda</taxon>
        <taxon>Hexapoda</taxon>
        <taxon>Insecta</taxon>
        <taxon>Pterygota</taxon>
        <taxon>Neoptera</taxon>
        <taxon>Endopterygota</taxon>
        <taxon>Hymenoptera</taxon>
        <taxon>Apocrita</taxon>
        <taxon>Aculeata</taxon>
        <taxon>Vespoidea</taxon>
        <taxon>Vespidae</taxon>
        <taxon>Eumeninae</taxon>
        <taxon>Odynerus</taxon>
    </lineage>
</organism>
<proteinExistence type="predicted"/>
<reference evidence="3" key="1">
    <citation type="submission" date="2021-08" db="EMBL/GenBank/DDBJ databases">
        <authorList>
            <person name="Misof B."/>
            <person name="Oliver O."/>
            <person name="Podsiadlowski L."/>
            <person name="Donath A."/>
            <person name="Peters R."/>
            <person name="Mayer C."/>
            <person name="Rust J."/>
            <person name="Gunkel S."/>
            <person name="Lesny P."/>
            <person name="Martin S."/>
            <person name="Oeyen J.P."/>
            <person name="Petersen M."/>
            <person name="Panagiotis P."/>
            <person name="Wilbrandt J."/>
            <person name="Tanja T."/>
        </authorList>
    </citation>
    <scope>NUCLEOTIDE SEQUENCE</scope>
    <source>
        <strain evidence="3">GBR_01_08_01A</strain>
        <tissue evidence="3">Thorax + abdomen</tissue>
    </source>
</reference>
<keyword evidence="1" id="KW-0175">Coiled coil</keyword>
<sequence>MSSTTILLNKHVDVRSWISPIKLTYSEVCLKYGVDIENDRKNAFFWNMSMGDKVIVNDDLLTWCGYSGQYKNQKNNFTQLLKKNPQILYNEIKDEKNPRKSYIVLDTLGFESLLMQMRSPKAREIRELYYYFRHISTQYMKYEKYFEKHINEIIMGQNKHLMDYAERSEAREKEITNKLEKMSNKIDDIKTNVSVKIVNQLREEVSPLVAPEPINTKKERCLALINTKPGHEWYIVRRQRETFNSAIDKVLKKYEKEKPSVVKRWYKISHSVDVGNSLKNRLRNLRWMARGNILSAIDRDAGPSYSNDVLVQAIEDILSKNIATTLSDVTKKLID</sequence>
<keyword evidence="4" id="KW-1185">Reference proteome</keyword>
<name>A0AAD9R828_9HYME</name>
<gene>
    <name evidence="3" type="ORF">KPH14_013074</name>
</gene>